<evidence type="ECO:0000313" key="2">
    <source>
        <dbReference type="EMBL" id="KAG5609495.1"/>
    </source>
</evidence>
<sequence>MSNKTWHQIGMYRYRFDTSQVSFRSGSLREETGHRESVLRTGRNRIFIPIIPLYEIHYGNYQENEEVEIDEDEEVDLDDTPTSPDLNSTKVPLVGTSRPPIIPTRSKTKKEWFAYLSSLGVNEDSSIGASVRGSNMVQGELITLNSSGPLTHQTYNKDRDRENFAKIVVVCGLPFSFGEHPSFIAYIRETYNPSFTGLSRGMKHCQYLRAYFEIMNCKVVVTIDMGRSPNGIDYLIVTAH</sequence>
<dbReference type="OrthoDB" id="2610923at2759"/>
<keyword evidence="3" id="KW-1185">Reference proteome</keyword>
<comment type="caution">
    <text evidence="2">The sequence shown here is derived from an EMBL/GenBank/DDBJ whole genome shotgun (WGS) entry which is preliminary data.</text>
</comment>
<evidence type="ECO:0000313" key="3">
    <source>
        <dbReference type="Proteomes" id="UP000824120"/>
    </source>
</evidence>
<dbReference type="EMBL" id="JACXVP010000004">
    <property type="protein sequence ID" value="KAG5609495.1"/>
    <property type="molecule type" value="Genomic_DNA"/>
</dbReference>
<feature type="region of interest" description="Disordered" evidence="1">
    <location>
        <begin position="73"/>
        <end position="100"/>
    </location>
</feature>
<dbReference type="Proteomes" id="UP000824120">
    <property type="component" value="Chromosome 4"/>
</dbReference>
<gene>
    <name evidence="2" type="ORF">H5410_020776</name>
</gene>
<evidence type="ECO:0000256" key="1">
    <source>
        <dbReference type="SAM" id="MobiDB-lite"/>
    </source>
</evidence>
<reference evidence="2 3" key="1">
    <citation type="submission" date="2020-09" db="EMBL/GenBank/DDBJ databases">
        <title>De no assembly of potato wild relative species, Solanum commersonii.</title>
        <authorList>
            <person name="Cho K."/>
        </authorList>
    </citation>
    <scope>NUCLEOTIDE SEQUENCE [LARGE SCALE GENOMIC DNA]</scope>
    <source>
        <strain evidence="2">LZ3.2</strain>
        <tissue evidence="2">Leaf</tissue>
    </source>
</reference>
<organism evidence="2 3">
    <name type="scientific">Solanum commersonii</name>
    <name type="common">Commerson's wild potato</name>
    <name type="synonym">Commerson's nightshade</name>
    <dbReference type="NCBI Taxonomy" id="4109"/>
    <lineage>
        <taxon>Eukaryota</taxon>
        <taxon>Viridiplantae</taxon>
        <taxon>Streptophyta</taxon>
        <taxon>Embryophyta</taxon>
        <taxon>Tracheophyta</taxon>
        <taxon>Spermatophyta</taxon>
        <taxon>Magnoliopsida</taxon>
        <taxon>eudicotyledons</taxon>
        <taxon>Gunneridae</taxon>
        <taxon>Pentapetalae</taxon>
        <taxon>asterids</taxon>
        <taxon>lamiids</taxon>
        <taxon>Solanales</taxon>
        <taxon>Solanaceae</taxon>
        <taxon>Solanoideae</taxon>
        <taxon>Solaneae</taxon>
        <taxon>Solanum</taxon>
    </lineage>
</organism>
<feature type="compositionally biased region" description="Polar residues" evidence="1">
    <location>
        <begin position="80"/>
        <end position="90"/>
    </location>
</feature>
<accession>A0A9J5ZC35</accession>
<proteinExistence type="predicted"/>
<protein>
    <submittedName>
        <fullName evidence="2">Uncharacterized protein</fullName>
    </submittedName>
</protein>
<name>A0A9J5ZC35_SOLCO</name>
<dbReference type="AlphaFoldDB" id="A0A9J5ZC35"/>